<gene>
    <name evidence="1" type="ORF">C3B54_111759</name>
</gene>
<evidence type="ECO:0000313" key="2">
    <source>
        <dbReference type="Proteomes" id="UP000243077"/>
    </source>
</evidence>
<sequence length="224" mass="26156">MVVLISFEHRFILLKSIKTAGTSVEATFMKALAPNSPMGETSPEFFSDKLYCSERRTRGKLAEGFLLKPHCSLAEAREKFPIIRDFDVIVCIRNPYERFVSFFWWKLKKFPRWYRTLSKSPRLIQRISVNFFILFGPSPKYFPILELLSNPTSPPEVIRYENLGNDVARILERLGVENQTGVFQLKTGLNPSRKEDARGYLWKQSRKKAQDVLGWEFDTFGYLR</sequence>
<dbReference type="KEGG" id="psai:C3B54_111759"/>
<proteinExistence type="predicted"/>
<organism evidence="1 2">
    <name type="scientific">Pontimonas salivibrio</name>
    <dbReference type="NCBI Taxonomy" id="1159327"/>
    <lineage>
        <taxon>Bacteria</taxon>
        <taxon>Bacillati</taxon>
        <taxon>Actinomycetota</taxon>
        <taxon>Actinomycetes</taxon>
        <taxon>Micrococcales</taxon>
        <taxon>Microbacteriaceae</taxon>
        <taxon>Pontimonas</taxon>
    </lineage>
</organism>
<protein>
    <submittedName>
        <fullName evidence="1">Sulfotransferase</fullName>
    </submittedName>
</protein>
<dbReference type="GO" id="GO:0008146">
    <property type="term" value="F:sulfotransferase activity"/>
    <property type="evidence" value="ECO:0007669"/>
    <property type="project" value="InterPro"/>
</dbReference>
<dbReference type="GO" id="GO:0016020">
    <property type="term" value="C:membrane"/>
    <property type="evidence" value="ECO:0007669"/>
    <property type="project" value="InterPro"/>
</dbReference>
<dbReference type="Gene3D" id="3.40.50.300">
    <property type="entry name" value="P-loop containing nucleotide triphosphate hydrolases"/>
    <property type="match status" value="1"/>
</dbReference>
<dbReference type="Proteomes" id="UP000243077">
    <property type="component" value="Chromosome"/>
</dbReference>
<reference evidence="1 2" key="1">
    <citation type="submission" date="2018-02" db="EMBL/GenBank/DDBJ databases">
        <title>Complete genome of the streamlined marine actinobacterium Pontimonas salivibrio CL-TW6 adapted to coastal planktonic lifestype.</title>
        <authorList>
            <person name="Cho B.C."/>
            <person name="Hardies S.C."/>
            <person name="Jang G.I."/>
            <person name="Hwang C.Y."/>
        </authorList>
    </citation>
    <scope>NUCLEOTIDE SEQUENCE [LARGE SCALE GENOMIC DNA]</scope>
    <source>
        <strain evidence="1 2">CL-TW6</strain>
    </source>
</reference>
<dbReference type="SUPFAM" id="SSF52540">
    <property type="entry name" value="P-loop containing nucleoside triphosphate hydrolases"/>
    <property type="match status" value="1"/>
</dbReference>
<name>A0A2L2BSM3_9MICO</name>
<dbReference type="AlphaFoldDB" id="A0A2L2BSM3"/>
<keyword evidence="2" id="KW-1185">Reference proteome</keyword>
<dbReference type="Pfam" id="PF03567">
    <property type="entry name" value="Sulfotransfer_2"/>
    <property type="match status" value="1"/>
</dbReference>
<evidence type="ECO:0000313" key="1">
    <source>
        <dbReference type="EMBL" id="AVG24684.1"/>
    </source>
</evidence>
<dbReference type="InterPro" id="IPR027417">
    <property type="entry name" value="P-loop_NTPase"/>
</dbReference>
<dbReference type="EMBL" id="CP026923">
    <property type="protein sequence ID" value="AVG24684.1"/>
    <property type="molecule type" value="Genomic_DNA"/>
</dbReference>
<dbReference type="InterPro" id="IPR005331">
    <property type="entry name" value="Sulfotransferase"/>
</dbReference>
<keyword evidence="1" id="KW-0808">Transferase</keyword>
<accession>A0A2L2BSM3</accession>